<dbReference type="EMBL" id="BARU01029030">
    <property type="protein sequence ID" value="GAH75990.1"/>
    <property type="molecule type" value="Genomic_DNA"/>
</dbReference>
<proteinExistence type="predicted"/>
<reference evidence="1" key="1">
    <citation type="journal article" date="2014" name="Front. Microbiol.">
        <title>High frequency of phylogenetically diverse reductive dehalogenase-homologous genes in deep subseafloor sedimentary metagenomes.</title>
        <authorList>
            <person name="Kawai M."/>
            <person name="Futagami T."/>
            <person name="Toyoda A."/>
            <person name="Takaki Y."/>
            <person name="Nishi S."/>
            <person name="Hori S."/>
            <person name="Arai W."/>
            <person name="Tsubouchi T."/>
            <person name="Morono Y."/>
            <person name="Uchiyama I."/>
            <person name="Ito T."/>
            <person name="Fujiyama A."/>
            <person name="Inagaki F."/>
            <person name="Takami H."/>
        </authorList>
    </citation>
    <scope>NUCLEOTIDE SEQUENCE</scope>
    <source>
        <strain evidence="1">Expedition CK06-06</strain>
    </source>
</reference>
<evidence type="ECO:0000313" key="1">
    <source>
        <dbReference type="EMBL" id="GAH75990.1"/>
    </source>
</evidence>
<protein>
    <submittedName>
        <fullName evidence="1">Uncharacterized protein</fullName>
    </submittedName>
</protein>
<sequence length="72" mass="8076">PYWTANFTLYNSSWTSTYNATYDAKVSFPGWDSNLAWINQTNVFTANQNLTGYNISTIDCVIFDSGGRICSS</sequence>
<feature type="non-terminal residue" evidence="1">
    <location>
        <position position="1"/>
    </location>
</feature>
<accession>X1J3D4</accession>
<gene>
    <name evidence="1" type="ORF">S03H2_46254</name>
</gene>
<dbReference type="AlphaFoldDB" id="X1J3D4"/>
<organism evidence="1">
    <name type="scientific">marine sediment metagenome</name>
    <dbReference type="NCBI Taxonomy" id="412755"/>
    <lineage>
        <taxon>unclassified sequences</taxon>
        <taxon>metagenomes</taxon>
        <taxon>ecological metagenomes</taxon>
    </lineage>
</organism>
<name>X1J3D4_9ZZZZ</name>
<comment type="caution">
    <text evidence="1">The sequence shown here is derived from an EMBL/GenBank/DDBJ whole genome shotgun (WGS) entry which is preliminary data.</text>
</comment>